<feature type="non-terminal residue" evidence="2">
    <location>
        <position position="1"/>
    </location>
</feature>
<evidence type="ECO:0000313" key="3">
    <source>
        <dbReference type="Proteomes" id="UP001151760"/>
    </source>
</evidence>
<proteinExistence type="predicted"/>
<reference evidence="2" key="1">
    <citation type="journal article" date="2022" name="Int. J. Mol. Sci.">
        <title>Draft Genome of Tanacetum Coccineum: Genomic Comparison of Closely Related Tanacetum-Family Plants.</title>
        <authorList>
            <person name="Yamashiro T."/>
            <person name="Shiraishi A."/>
            <person name="Nakayama K."/>
            <person name="Satake H."/>
        </authorList>
    </citation>
    <scope>NUCLEOTIDE SEQUENCE</scope>
</reference>
<dbReference type="Proteomes" id="UP001151760">
    <property type="component" value="Unassembled WGS sequence"/>
</dbReference>
<name>A0ABQ5IMY8_9ASTR</name>
<feature type="region of interest" description="Disordered" evidence="1">
    <location>
        <begin position="183"/>
        <end position="223"/>
    </location>
</feature>
<accession>A0ABQ5IMY8</accession>
<comment type="caution">
    <text evidence="2">The sequence shown here is derived from an EMBL/GenBank/DDBJ whole genome shotgun (WGS) entry which is preliminary data.</text>
</comment>
<dbReference type="EMBL" id="BQNB010020973">
    <property type="protein sequence ID" value="GJU01538.1"/>
    <property type="molecule type" value="Genomic_DNA"/>
</dbReference>
<gene>
    <name evidence="2" type="ORF">Tco_1111876</name>
</gene>
<evidence type="ECO:0000256" key="1">
    <source>
        <dbReference type="SAM" id="MobiDB-lite"/>
    </source>
</evidence>
<protein>
    <submittedName>
        <fullName evidence="2">Uncharacterized protein</fullName>
    </submittedName>
</protein>
<sequence length="223" mass="24831">IRFEFGDKETLMPLGEHAAHWANYLGELVRELPLHHPSWRQVPPEQKAGVMARIEMESSATREYPSLIHTFFLTHTVNGVFLNPEDKALYEEMLRLQGLGSNTETGVPYTEDEIMAIVRGGKQRGHIPGVGRVLPGQGTVIPPPPPCTHSSDVVKLKKREKVLTRQVNMFMKLFRSDDKFSQMLTQLESQPEIGGGSGSGGRGDDEQGDDEDDGEDGEDEDYS</sequence>
<keyword evidence="3" id="KW-1185">Reference proteome</keyword>
<reference evidence="2" key="2">
    <citation type="submission" date="2022-01" db="EMBL/GenBank/DDBJ databases">
        <authorList>
            <person name="Yamashiro T."/>
            <person name="Shiraishi A."/>
            <person name="Satake H."/>
            <person name="Nakayama K."/>
        </authorList>
    </citation>
    <scope>NUCLEOTIDE SEQUENCE</scope>
</reference>
<evidence type="ECO:0000313" key="2">
    <source>
        <dbReference type="EMBL" id="GJU01538.1"/>
    </source>
</evidence>
<feature type="compositionally biased region" description="Acidic residues" evidence="1">
    <location>
        <begin position="206"/>
        <end position="223"/>
    </location>
</feature>
<organism evidence="2 3">
    <name type="scientific">Tanacetum coccineum</name>
    <dbReference type="NCBI Taxonomy" id="301880"/>
    <lineage>
        <taxon>Eukaryota</taxon>
        <taxon>Viridiplantae</taxon>
        <taxon>Streptophyta</taxon>
        <taxon>Embryophyta</taxon>
        <taxon>Tracheophyta</taxon>
        <taxon>Spermatophyta</taxon>
        <taxon>Magnoliopsida</taxon>
        <taxon>eudicotyledons</taxon>
        <taxon>Gunneridae</taxon>
        <taxon>Pentapetalae</taxon>
        <taxon>asterids</taxon>
        <taxon>campanulids</taxon>
        <taxon>Asterales</taxon>
        <taxon>Asteraceae</taxon>
        <taxon>Asteroideae</taxon>
        <taxon>Anthemideae</taxon>
        <taxon>Anthemidinae</taxon>
        <taxon>Tanacetum</taxon>
    </lineage>
</organism>